<dbReference type="Proteomes" id="UP001501565">
    <property type="component" value="Unassembled WGS sequence"/>
</dbReference>
<evidence type="ECO:0000313" key="1">
    <source>
        <dbReference type="EMBL" id="GAA3940069.1"/>
    </source>
</evidence>
<keyword evidence="2" id="KW-1185">Reference proteome</keyword>
<dbReference type="InterPro" id="IPR025293">
    <property type="entry name" value="YfiR/HmsC-like"/>
</dbReference>
<name>A0ABP7NAZ5_9GAMM</name>
<protein>
    <recommendedName>
        <fullName evidence="3">DUF2283 domain-containing protein</fullName>
    </recommendedName>
</protein>
<sequence>MIYLNQDTQIPFDEAIDLSSTLIISSPKNKNTENSLLFLKIENGKLVFSLDQTHLTHSLLEINAALLSLARKR</sequence>
<accession>A0ABP7NAZ5</accession>
<dbReference type="EMBL" id="BAABBN010000015">
    <property type="protein sequence ID" value="GAA3940069.1"/>
    <property type="molecule type" value="Genomic_DNA"/>
</dbReference>
<organism evidence="1 2">
    <name type="scientific">Litoribacillus peritrichatus</name>
    <dbReference type="NCBI Taxonomy" id="718191"/>
    <lineage>
        <taxon>Bacteria</taxon>
        <taxon>Pseudomonadati</taxon>
        <taxon>Pseudomonadota</taxon>
        <taxon>Gammaproteobacteria</taxon>
        <taxon>Oceanospirillales</taxon>
        <taxon>Oceanospirillaceae</taxon>
        <taxon>Litoribacillus</taxon>
    </lineage>
</organism>
<proteinExistence type="predicted"/>
<evidence type="ECO:0008006" key="3">
    <source>
        <dbReference type="Google" id="ProtNLM"/>
    </source>
</evidence>
<dbReference type="Pfam" id="PF13689">
    <property type="entry name" value="DUF4154"/>
    <property type="match status" value="1"/>
</dbReference>
<gene>
    <name evidence="1" type="ORF">GCM10022277_40070</name>
</gene>
<comment type="caution">
    <text evidence="1">The sequence shown here is derived from an EMBL/GenBank/DDBJ whole genome shotgun (WGS) entry which is preliminary data.</text>
</comment>
<reference evidence="2" key="1">
    <citation type="journal article" date="2019" name="Int. J. Syst. Evol. Microbiol.">
        <title>The Global Catalogue of Microorganisms (GCM) 10K type strain sequencing project: providing services to taxonomists for standard genome sequencing and annotation.</title>
        <authorList>
            <consortium name="The Broad Institute Genomics Platform"/>
            <consortium name="The Broad Institute Genome Sequencing Center for Infectious Disease"/>
            <person name="Wu L."/>
            <person name="Ma J."/>
        </authorList>
    </citation>
    <scope>NUCLEOTIDE SEQUENCE [LARGE SCALE GENOMIC DNA]</scope>
    <source>
        <strain evidence="2">JCM 17551</strain>
    </source>
</reference>
<evidence type="ECO:0000313" key="2">
    <source>
        <dbReference type="Proteomes" id="UP001501565"/>
    </source>
</evidence>